<evidence type="ECO:0000313" key="1">
    <source>
        <dbReference type="EMBL" id="VCU40047.1"/>
    </source>
</evidence>
<dbReference type="AlphaFoldDB" id="A0A9X9L9H7"/>
<protein>
    <submittedName>
        <fullName evidence="1">Bgt-51058</fullName>
    </submittedName>
</protein>
<evidence type="ECO:0000313" key="2">
    <source>
        <dbReference type="Proteomes" id="UP000324639"/>
    </source>
</evidence>
<keyword evidence="2" id="KW-1185">Reference proteome</keyword>
<sequence>MIACSIAPALFQPVPEALYSFDVQQPLSRYYC</sequence>
<gene>
    <name evidence="1" type="ORF">BGT96224V316_LOCUS1292</name>
</gene>
<dbReference type="EMBL" id="LR026985">
    <property type="protein sequence ID" value="VCU40047.1"/>
    <property type="molecule type" value="Genomic_DNA"/>
</dbReference>
<organism evidence="1 2">
    <name type="scientific">Blumeria graminis f. sp. tritici</name>
    <dbReference type="NCBI Taxonomy" id="62690"/>
    <lineage>
        <taxon>Eukaryota</taxon>
        <taxon>Fungi</taxon>
        <taxon>Dikarya</taxon>
        <taxon>Ascomycota</taxon>
        <taxon>Pezizomycotina</taxon>
        <taxon>Leotiomycetes</taxon>
        <taxon>Erysiphales</taxon>
        <taxon>Erysiphaceae</taxon>
        <taxon>Blumeria</taxon>
    </lineage>
</organism>
<dbReference type="Proteomes" id="UP000324639">
    <property type="component" value="Chromosome Bgt_-02"/>
</dbReference>
<accession>A0A9X9L9H7</accession>
<name>A0A9X9L9H7_BLUGR</name>
<reference evidence="1 2" key="1">
    <citation type="submission" date="2018-08" db="EMBL/GenBank/DDBJ databases">
        <authorList>
            <person name="Muller C M."/>
        </authorList>
    </citation>
    <scope>NUCLEOTIDE SEQUENCE [LARGE SCALE GENOMIC DNA]</scope>
</reference>
<proteinExistence type="predicted"/>